<organism evidence="1">
    <name type="scientific">Cacopsylla melanoneura</name>
    <dbReference type="NCBI Taxonomy" id="428564"/>
    <lineage>
        <taxon>Eukaryota</taxon>
        <taxon>Metazoa</taxon>
        <taxon>Ecdysozoa</taxon>
        <taxon>Arthropoda</taxon>
        <taxon>Hexapoda</taxon>
        <taxon>Insecta</taxon>
        <taxon>Pterygota</taxon>
        <taxon>Neoptera</taxon>
        <taxon>Paraneoptera</taxon>
        <taxon>Hemiptera</taxon>
        <taxon>Sternorrhyncha</taxon>
        <taxon>Psylloidea</taxon>
        <taxon>Psyllidae</taxon>
        <taxon>Psyllinae</taxon>
        <taxon>Cacopsylla</taxon>
    </lineage>
</organism>
<evidence type="ECO:0000313" key="1">
    <source>
        <dbReference type="EMBL" id="CAG6674415.1"/>
    </source>
</evidence>
<reference evidence="1" key="1">
    <citation type="submission" date="2021-05" db="EMBL/GenBank/DDBJ databases">
        <authorList>
            <person name="Alioto T."/>
            <person name="Alioto T."/>
            <person name="Gomez Garrido J."/>
        </authorList>
    </citation>
    <scope>NUCLEOTIDE SEQUENCE</scope>
</reference>
<name>A0A8D8SUB1_9HEMI</name>
<proteinExistence type="predicted"/>
<sequence length="124" mass="13730">MADNGVWKLQDDGYLNIEGNPESVIYHPNLNILIVLSRDAESIVVDINSGSVLRKCAFSEESQPIVKGTYLPSYDKVLLTDTKAVGVRSDYNGVLLLDTMLQTCLKSKNNVVKLEMLVSEVKNL</sequence>
<dbReference type="EMBL" id="HBUF01233738">
    <property type="protein sequence ID" value="CAG6674415.1"/>
    <property type="molecule type" value="Transcribed_RNA"/>
</dbReference>
<protein>
    <submittedName>
        <fullName evidence="1">Baculoviral IAP repeat-containing protein 6</fullName>
    </submittedName>
</protein>
<dbReference type="AlphaFoldDB" id="A0A8D8SUB1"/>
<accession>A0A8D8SUB1</accession>